<dbReference type="EMBL" id="DS231732">
    <property type="protein sequence ID" value="KNB19357.1"/>
    <property type="molecule type" value="Genomic_DNA"/>
</dbReference>
<protein>
    <submittedName>
        <fullName evidence="2">Uncharacterized protein</fullName>
    </submittedName>
</protein>
<dbReference type="KEGG" id="fox:FOXG_22564"/>
<dbReference type="Proteomes" id="UP000009097">
    <property type="component" value="Unassembled WGS sequence"/>
</dbReference>
<dbReference type="GeneID" id="28963270"/>
<reference evidence="2" key="1">
    <citation type="submission" date="2007-04" db="EMBL/GenBank/DDBJ databases">
        <authorList>
            <consortium name="The Broad Institute Genome Sequencing Platform"/>
            <person name="Birren B."/>
            <person name="Lander E."/>
            <person name="Galagan J."/>
            <person name="Nusbaum C."/>
            <person name="Devon K."/>
            <person name="Ma L.-J."/>
            <person name="Jaffe D."/>
            <person name="Butler J."/>
            <person name="Alvarez P."/>
            <person name="Gnerre S."/>
            <person name="Grabherr M."/>
            <person name="Kleber M."/>
            <person name="Mauceli E."/>
            <person name="Brockman W."/>
            <person name="MacCallum I.A."/>
            <person name="Young S."/>
            <person name="LaButti K."/>
            <person name="DeCaprio D."/>
            <person name="Crawford M."/>
            <person name="Koehrsen M."/>
            <person name="Engels R."/>
            <person name="Montgomery P."/>
            <person name="Pearson M."/>
            <person name="Howarth C."/>
            <person name="Larson L."/>
            <person name="White J."/>
            <person name="O'Leary S."/>
            <person name="Kodira C."/>
            <person name="Zeng Q."/>
            <person name="Yandava C."/>
            <person name="Alvarado L."/>
            <person name="Kistler C."/>
            <person name="Shim W.-B."/>
            <person name="Kang S."/>
            <person name="Woloshuk C."/>
        </authorList>
    </citation>
    <scope>NUCLEOTIDE SEQUENCE</scope>
    <source>
        <strain evidence="2">4287</strain>
    </source>
</reference>
<dbReference type="GeneID" id="28963242"/>
<gene>
    <name evidence="2" type="ORF">FOXG_22536</name>
    <name evidence="3" type="ORF">FOXG_22564</name>
</gene>
<reference evidence="2" key="2">
    <citation type="journal article" date="2010" name="Nature">
        <title>Comparative genomics reveals mobile pathogenicity chromosomes in Fusarium.</title>
        <authorList>
            <person name="Ma L.J."/>
            <person name="van der Does H.C."/>
            <person name="Borkovich K.A."/>
            <person name="Coleman J.J."/>
            <person name="Daboussi M.J."/>
            <person name="Di Pietro A."/>
            <person name="Dufresne M."/>
            <person name="Freitag M."/>
            <person name="Grabherr M."/>
            <person name="Henrissat B."/>
            <person name="Houterman P.M."/>
            <person name="Kang S."/>
            <person name="Shim W.B."/>
            <person name="Woloshuk C."/>
            <person name="Xie X."/>
            <person name="Xu J.R."/>
            <person name="Antoniw J."/>
            <person name="Baker S.E."/>
            <person name="Bluhm B.H."/>
            <person name="Breakspear A."/>
            <person name="Brown D.W."/>
            <person name="Butchko R.A."/>
            <person name="Chapman S."/>
            <person name="Coulson R."/>
            <person name="Coutinho P.M."/>
            <person name="Danchin E.G."/>
            <person name="Diener A."/>
            <person name="Gale L.R."/>
            <person name="Gardiner D.M."/>
            <person name="Goff S."/>
            <person name="Hammond-Kosack K.E."/>
            <person name="Hilburn K."/>
            <person name="Hua-Van A."/>
            <person name="Jonkers W."/>
            <person name="Kazan K."/>
            <person name="Kodira C.D."/>
            <person name="Koehrsen M."/>
            <person name="Kumar L."/>
            <person name="Lee Y.H."/>
            <person name="Li L."/>
            <person name="Manners J.M."/>
            <person name="Miranda-Saavedra D."/>
            <person name="Mukherjee M."/>
            <person name="Park G."/>
            <person name="Park J."/>
            <person name="Park S.Y."/>
            <person name="Proctor R.H."/>
            <person name="Regev A."/>
            <person name="Ruiz-Roldan M.C."/>
            <person name="Sain D."/>
            <person name="Sakthikumar S."/>
            <person name="Sykes S."/>
            <person name="Schwartz D.C."/>
            <person name="Turgeon B.G."/>
            <person name="Wapinski I."/>
            <person name="Yoder O."/>
            <person name="Young S."/>
            <person name="Zeng Q."/>
            <person name="Zhou S."/>
            <person name="Galagan J."/>
            <person name="Cuomo C.A."/>
            <person name="Kistler H.C."/>
            <person name="Rep M."/>
        </authorList>
    </citation>
    <scope>NUCLEOTIDE SEQUENCE [LARGE SCALE GENOMIC DNA]</scope>
    <source>
        <strain evidence="2">4287</strain>
    </source>
</reference>
<dbReference type="KEGG" id="fox:FOXG_22536"/>
<accession>A0A0J9WVD8</accession>
<keyword evidence="1" id="KW-0472">Membrane</keyword>
<keyword evidence="1" id="KW-0812">Transmembrane</keyword>
<evidence type="ECO:0000256" key="1">
    <source>
        <dbReference type="SAM" id="Phobius"/>
    </source>
</evidence>
<feature type="transmembrane region" description="Helical" evidence="1">
    <location>
        <begin position="35"/>
        <end position="59"/>
    </location>
</feature>
<proteinExistence type="predicted"/>
<keyword evidence="1" id="KW-1133">Transmembrane helix</keyword>
<name>A0A0J9WVD8_FUSO4</name>
<dbReference type="AlphaFoldDB" id="A0A0J9WVD8"/>
<dbReference type="EMBL" id="DS231733">
    <property type="protein sequence ID" value="KNB19441.1"/>
    <property type="molecule type" value="Genomic_DNA"/>
</dbReference>
<evidence type="ECO:0000313" key="4">
    <source>
        <dbReference type="Proteomes" id="UP000009097"/>
    </source>
</evidence>
<dbReference type="RefSeq" id="XP_018257486.1">
    <property type="nucleotide sequence ID" value="XM_018402979.1"/>
</dbReference>
<dbReference type="VEuPathDB" id="FungiDB:FOXG_22564"/>
<evidence type="ECO:0000313" key="3">
    <source>
        <dbReference type="EMBL" id="KNB19441.1"/>
    </source>
</evidence>
<dbReference type="RefSeq" id="XP_018257402.1">
    <property type="nucleotide sequence ID" value="XM_018402951.1"/>
</dbReference>
<organism evidence="2 4">
    <name type="scientific">Fusarium oxysporum f. sp. lycopersici (strain 4287 / CBS 123668 / FGSC 9935 / NRRL 34936)</name>
    <name type="common">Fusarium vascular wilt of tomato</name>
    <dbReference type="NCBI Taxonomy" id="426428"/>
    <lineage>
        <taxon>Eukaryota</taxon>
        <taxon>Fungi</taxon>
        <taxon>Dikarya</taxon>
        <taxon>Ascomycota</taxon>
        <taxon>Pezizomycotina</taxon>
        <taxon>Sordariomycetes</taxon>
        <taxon>Hypocreomycetidae</taxon>
        <taxon>Hypocreales</taxon>
        <taxon>Nectriaceae</taxon>
        <taxon>Fusarium</taxon>
        <taxon>Fusarium oxysporum species complex</taxon>
    </lineage>
</organism>
<evidence type="ECO:0000313" key="2">
    <source>
        <dbReference type="EMBL" id="KNB19357.1"/>
    </source>
</evidence>
<dbReference type="VEuPathDB" id="FungiDB:FOXG_22536"/>
<sequence length="74" mass="7935">MYKRLYLTAALSGGQGRLARPGARRCGVCGDAALLLFAAVLIITQVICKASCVGAVYMLELFLYASPQKAHLYP</sequence>